<reference evidence="2 4" key="1">
    <citation type="submission" date="2019-03" db="EMBL/GenBank/DDBJ databases">
        <title>Genomic Encyclopedia of Type Strains, Phase IV (KMG-V): Genome sequencing to study the core and pangenomes of soil and plant-associated prokaryotes.</title>
        <authorList>
            <person name="Whitman W."/>
        </authorList>
    </citation>
    <scope>NUCLEOTIDE SEQUENCE [LARGE SCALE GENOMIC DNA]</scope>
    <source>
        <strain evidence="2 4">Hc14</strain>
    </source>
</reference>
<evidence type="ECO:0000313" key="4">
    <source>
        <dbReference type="Proteomes" id="UP000294576"/>
    </source>
</evidence>
<sequence>MKFTQLTVTTLAACLIMQAPARAQFLVTDPGTIAQTTITAANTTANLAKTIEIVTQTVAMVDIFRSVFSVTEVLSQLNQGNNYPSTNNLREQMFDSKTPASATANSIVRDSDRYIDGKDKDAHAELLREQIAGAANTASIAAANLELMDKRLRENGKTLGQLSSSKNIMAATVTNGLLLKQIHDAIIQNSQATSLLTMATAQAGLHAAEEAAAQRRERKQTAALFR</sequence>
<keyword evidence="1" id="KW-0732">Signal</keyword>
<dbReference type="EMBL" id="SMBH01000046">
    <property type="protein sequence ID" value="TCU03559.1"/>
    <property type="molecule type" value="Genomic_DNA"/>
</dbReference>
<feature type="signal peptide" evidence="1">
    <location>
        <begin position="1"/>
        <end position="23"/>
    </location>
</feature>
<accession>A0A4R3PQA8</accession>
<organism evidence="2 4">
    <name type="scientific">Rhizobium sullae</name>
    <name type="common">Rhizobium hedysari</name>
    <dbReference type="NCBI Taxonomy" id="50338"/>
    <lineage>
        <taxon>Bacteria</taxon>
        <taxon>Pseudomonadati</taxon>
        <taxon>Pseudomonadota</taxon>
        <taxon>Alphaproteobacteria</taxon>
        <taxon>Hyphomicrobiales</taxon>
        <taxon>Rhizobiaceae</taxon>
        <taxon>Rhizobium/Agrobacterium group</taxon>
        <taxon>Rhizobium</taxon>
    </lineage>
</organism>
<evidence type="ECO:0000313" key="2">
    <source>
        <dbReference type="EMBL" id="TCU03559.1"/>
    </source>
</evidence>
<feature type="chain" id="PRO_5020852324" evidence="1">
    <location>
        <begin position="24"/>
        <end position="226"/>
    </location>
</feature>
<evidence type="ECO:0000256" key="1">
    <source>
        <dbReference type="SAM" id="SignalP"/>
    </source>
</evidence>
<dbReference type="Proteomes" id="UP001060123">
    <property type="component" value="Plasmid pWSM1592_2"/>
</dbReference>
<dbReference type="RefSeq" id="WP_027513747.1">
    <property type="nucleotide sequence ID" value="NZ_CP104145.1"/>
</dbReference>
<evidence type="ECO:0000313" key="3">
    <source>
        <dbReference type="EMBL" id="UWU19099.1"/>
    </source>
</evidence>
<keyword evidence="5" id="KW-1185">Reference proteome</keyword>
<protein>
    <submittedName>
        <fullName evidence="2">Type IV secretion system protein VirB5</fullName>
    </submittedName>
</protein>
<evidence type="ECO:0000313" key="5">
    <source>
        <dbReference type="Proteomes" id="UP001060123"/>
    </source>
</evidence>
<proteinExistence type="predicted"/>
<keyword evidence="3" id="KW-0614">Plasmid</keyword>
<gene>
    <name evidence="2" type="ORF">EV132_1468</name>
    <name evidence="3" type="ORF">N2599_35315</name>
</gene>
<geneLocation type="plasmid" evidence="3 5">
    <name>pWSM1592_2</name>
</geneLocation>
<dbReference type="Proteomes" id="UP000294576">
    <property type="component" value="Unassembled WGS sequence"/>
</dbReference>
<dbReference type="AlphaFoldDB" id="A0A4R3PQA8"/>
<dbReference type="EMBL" id="CP104145">
    <property type="protein sequence ID" value="UWU19099.1"/>
    <property type="molecule type" value="Genomic_DNA"/>
</dbReference>
<name>A0A4R3PQA8_RHISU</name>
<reference evidence="3" key="2">
    <citation type="submission" date="2022-09" db="EMBL/GenBank/DDBJ databases">
        <title>Australian commercial rhizobial inoculants.</title>
        <authorList>
            <person name="Kohlmeier M.G."/>
            <person name="O'Hara G.W."/>
            <person name="Colombi E."/>
            <person name="Ramsay J.P."/>
            <person name="Terpolilli J."/>
        </authorList>
    </citation>
    <scope>NUCLEOTIDE SEQUENCE</scope>
    <source>
        <strain evidence="3">WSM1592</strain>
        <plasmid evidence="3">pWSM1592_2</plasmid>
    </source>
</reference>
<dbReference type="OrthoDB" id="8071245at2"/>